<keyword evidence="4" id="KW-1185">Reference proteome</keyword>
<evidence type="ECO:0000256" key="2">
    <source>
        <dbReference type="SAM" id="Phobius"/>
    </source>
</evidence>
<dbReference type="EMBL" id="BAAADV010000001">
    <property type="protein sequence ID" value="GAA0662184.1"/>
    <property type="molecule type" value="Genomic_DNA"/>
</dbReference>
<feature type="transmembrane region" description="Helical" evidence="2">
    <location>
        <begin position="86"/>
        <end position="105"/>
    </location>
</feature>
<feature type="region of interest" description="Disordered" evidence="1">
    <location>
        <begin position="1"/>
        <end position="60"/>
    </location>
</feature>
<name>A0AAV3T7G2_9EURY</name>
<gene>
    <name evidence="3" type="ORF">GCM10009020_03250</name>
</gene>
<sequence>MSANDDPYRGDTTETSEEGDTDSETWIPWTGGGGLGWPYRSGSEGEADRPEEAHDADDDGWLDEGIIGTLLVVGVVLFLVPEPSTSALGILLIVIGVLGWAVDAVSG</sequence>
<keyword evidence="2" id="KW-0812">Transmembrane</keyword>
<accession>A0AAV3T7G2</accession>
<comment type="caution">
    <text evidence="3">The sequence shown here is derived from an EMBL/GenBank/DDBJ whole genome shotgun (WGS) entry which is preliminary data.</text>
</comment>
<feature type="compositionally biased region" description="Acidic residues" evidence="1">
    <location>
        <begin position="14"/>
        <end position="23"/>
    </location>
</feature>
<feature type="compositionally biased region" description="Basic and acidic residues" evidence="1">
    <location>
        <begin position="1"/>
        <end position="12"/>
    </location>
</feature>
<dbReference type="RefSeq" id="WP_343773379.1">
    <property type="nucleotide sequence ID" value="NZ_BAAADV010000001.1"/>
</dbReference>
<dbReference type="AlphaFoldDB" id="A0AAV3T7G2"/>
<evidence type="ECO:0000313" key="3">
    <source>
        <dbReference type="EMBL" id="GAA0662184.1"/>
    </source>
</evidence>
<reference evidence="3 4" key="1">
    <citation type="journal article" date="2019" name="Int. J. Syst. Evol. Microbiol.">
        <title>The Global Catalogue of Microorganisms (GCM) 10K type strain sequencing project: providing services to taxonomists for standard genome sequencing and annotation.</title>
        <authorList>
            <consortium name="The Broad Institute Genomics Platform"/>
            <consortium name="The Broad Institute Genome Sequencing Center for Infectious Disease"/>
            <person name="Wu L."/>
            <person name="Ma J."/>
        </authorList>
    </citation>
    <scope>NUCLEOTIDE SEQUENCE [LARGE SCALE GENOMIC DNA]</scope>
    <source>
        <strain evidence="3 4">JCM 16328</strain>
    </source>
</reference>
<evidence type="ECO:0000256" key="1">
    <source>
        <dbReference type="SAM" id="MobiDB-lite"/>
    </source>
</evidence>
<proteinExistence type="predicted"/>
<organism evidence="3 4">
    <name type="scientific">Natronoarchaeum mannanilyticum</name>
    <dbReference type="NCBI Taxonomy" id="926360"/>
    <lineage>
        <taxon>Archaea</taxon>
        <taxon>Methanobacteriati</taxon>
        <taxon>Methanobacteriota</taxon>
        <taxon>Stenosarchaea group</taxon>
        <taxon>Halobacteria</taxon>
        <taxon>Halobacteriales</taxon>
        <taxon>Natronoarchaeaceae</taxon>
    </lineage>
</organism>
<keyword evidence="2" id="KW-1133">Transmembrane helix</keyword>
<dbReference type="Proteomes" id="UP001500420">
    <property type="component" value="Unassembled WGS sequence"/>
</dbReference>
<feature type="transmembrane region" description="Helical" evidence="2">
    <location>
        <begin position="61"/>
        <end position="80"/>
    </location>
</feature>
<keyword evidence="2" id="KW-0472">Membrane</keyword>
<protein>
    <submittedName>
        <fullName evidence="3">Uncharacterized protein</fullName>
    </submittedName>
</protein>
<evidence type="ECO:0000313" key="4">
    <source>
        <dbReference type="Proteomes" id="UP001500420"/>
    </source>
</evidence>